<dbReference type="AlphaFoldDB" id="W5NAB2"/>
<dbReference type="GO" id="GO:0035556">
    <property type="term" value="P:intracellular signal transduction"/>
    <property type="evidence" value="ECO:0000318"/>
    <property type="project" value="GO_Central"/>
</dbReference>
<sequence length="116" mass="13091">SPGQPAQKRGRENAGPLPTAHPLSFFPPFRQEPTGPPAPKRPRGRPRGSKNKGPRATLKKAEPTGEKRPRGRPRKWPQKVVQEEGQQSWVLCRLFRNSNLVINVFLHRCNPLPPLQ</sequence>
<feature type="compositionally biased region" description="Basic and acidic residues" evidence="10">
    <location>
        <begin position="59"/>
        <end position="68"/>
    </location>
</feature>
<evidence type="ECO:0000256" key="6">
    <source>
        <dbReference type="ARBA" id="ARBA00023015"/>
    </source>
</evidence>
<evidence type="ECO:0000256" key="7">
    <source>
        <dbReference type="ARBA" id="ARBA00023125"/>
    </source>
</evidence>
<dbReference type="EMBL" id="AHAT01015004">
    <property type="status" value="NOT_ANNOTATED_CDS"/>
    <property type="molecule type" value="Genomic_DNA"/>
</dbReference>
<dbReference type="GO" id="GO:0006355">
    <property type="term" value="P:regulation of DNA-templated transcription"/>
    <property type="evidence" value="ECO:0000318"/>
    <property type="project" value="GO_Central"/>
</dbReference>
<dbReference type="EMBL" id="AHAT01015007">
    <property type="status" value="NOT_ANNOTATED_CDS"/>
    <property type="molecule type" value="Genomic_DNA"/>
</dbReference>
<dbReference type="PANTHER" id="PTHR23341">
    <property type="entry name" value="HIGH MOBILITY GROUP PROTEINS HMG-A AND C"/>
    <property type="match status" value="1"/>
</dbReference>
<dbReference type="InParanoid" id="W5NAB2"/>
<reference evidence="11" key="2">
    <citation type="submission" date="2025-08" db="UniProtKB">
        <authorList>
            <consortium name="Ensembl"/>
        </authorList>
    </citation>
    <scope>IDENTIFICATION</scope>
</reference>
<reference evidence="11" key="3">
    <citation type="submission" date="2025-09" db="UniProtKB">
        <authorList>
            <consortium name="Ensembl"/>
        </authorList>
    </citation>
    <scope>IDENTIFICATION</scope>
</reference>
<dbReference type="Ensembl" id="ENSLOCT00000017603.1">
    <property type="protein sequence ID" value="ENSLOCP00000017571.1"/>
    <property type="gene ID" value="ENSLOCG00000014273.1"/>
</dbReference>
<comment type="similarity">
    <text evidence="2">Belongs to the HMGA family.</text>
</comment>
<dbReference type="EMBL" id="AHAT01015005">
    <property type="status" value="NOT_ANNOTATED_CDS"/>
    <property type="molecule type" value="Genomic_DNA"/>
</dbReference>
<evidence type="ECO:0000256" key="1">
    <source>
        <dbReference type="ARBA" id="ARBA00004123"/>
    </source>
</evidence>
<dbReference type="EMBL" id="AHAT01015003">
    <property type="status" value="NOT_ANNOTATED_CDS"/>
    <property type="molecule type" value="Genomic_DNA"/>
</dbReference>
<dbReference type="InterPro" id="IPR000637">
    <property type="entry name" value="HMGI/Y_DNA-bd_CS"/>
</dbReference>
<dbReference type="EMBL" id="AHAT01015002">
    <property type="status" value="NOT_ANNOTATED_CDS"/>
    <property type="molecule type" value="Genomic_DNA"/>
</dbReference>
<dbReference type="Proteomes" id="UP000018468">
    <property type="component" value="Linkage group LG5"/>
</dbReference>
<dbReference type="InterPro" id="IPR017956">
    <property type="entry name" value="AT_hook_DNA-bd_motif"/>
</dbReference>
<evidence type="ECO:0000313" key="12">
    <source>
        <dbReference type="Proteomes" id="UP000018468"/>
    </source>
</evidence>
<dbReference type="GO" id="GO:0010557">
    <property type="term" value="P:positive regulation of macromolecule biosynthetic process"/>
    <property type="evidence" value="ECO:0007669"/>
    <property type="project" value="UniProtKB-ARBA"/>
</dbReference>
<dbReference type="GO" id="GO:0005634">
    <property type="term" value="C:nucleus"/>
    <property type="evidence" value="ECO:0000318"/>
    <property type="project" value="GO_Central"/>
</dbReference>
<keyword evidence="8" id="KW-0804">Transcription</keyword>
<keyword evidence="5" id="KW-0007">Acetylation</keyword>
<dbReference type="PANTHER" id="PTHR23341:SF4">
    <property type="entry name" value="HIGH MOBILITY GROUP PROTEIN HMGI-C"/>
    <property type="match status" value="1"/>
</dbReference>
<keyword evidence="6" id="KW-0805">Transcription regulation</keyword>
<dbReference type="STRING" id="7918.ENSLOCP00000017571"/>
<feature type="compositionally biased region" description="Basic residues" evidence="10">
    <location>
        <begin position="40"/>
        <end position="53"/>
    </location>
</feature>
<keyword evidence="4" id="KW-0677">Repeat</keyword>
<dbReference type="GO" id="GO:0000785">
    <property type="term" value="C:chromatin"/>
    <property type="evidence" value="ECO:0007669"/>
    <property type="project" value="InterPro"/>
</dbReference>
<dbReference type="SMART" id="SM00384">
    <property type="entry name" value="AT_hook"/>
    <property type="match status" value="2"/>
</dbReference>
<dbReference type="EMBL" id="AHAT01015006">
    <property type="status" value="NOT_ANNOTATED_CDS"/>
    <property type="molecule type" value="Genomic_DNA"/>
</dbReference>
<evidence type="ECO:0000256" key="9">
    <source>
        <dbReference type="ARBA" id="ARBA00023242"/>
    </source>
</evidence>
<dbReference type="HOGENOM" id="CLU_2102478_0_0_1"/>
<evidence type="ECO:0000313" key="11">
    <source>
        <dbReference type="Ensembl" id="ENSLOCP00000017571.1"/>
    </source>
</evidence>
<protein>
    <recommendedName>
        <fullName evidence="13">High mobility group AT-hook 2</fullName>
    </recommendedName>
</protein>
<dbReference type="PRINTS" id="PR00930">
    <property type="entry name" value="HIGHMOBLTYIY"/>
</dbReference>
<evidence type="ECO:0000256" key="3">
    <source>
        <dbReference type="ARBA" id="ARBA00022553"/>
    </source>
</evidence>
<dbReference type="eggNOG" id="ENOG502S848">
    <property type="taxonomic scope" value="Eukaryota"/>
</dbReference>
<comment type="subcellular location">
    <subcellularLocation>
        <location evidence="1">Nucleus</location>
    </subcellularLocation>
</comment>
<dbReference type="GO" id="GO:0003680">
    <property type="term" value="F:minor groove of adenine-thymine-rich DNA binding"/>
    <property type="evidence" value="ECO:0000318"/>
    <property type="project" value="GO_Central"/>
</dbReference>
<dbReference type="Bgee" id="ENSLOCG00000014273">
    <property type="expression patterns" value="Expressed in larva and 9 other cell types or tissues"/>
</dbReference>
<keyword evidence="9" id="KW-0539">Nucleus</keyword>
<evidence type="ECO:0000256" key="4">
    <source>
        <dbReference type="ARBA" id="ARBA00022737"/>
    </source>
</evidence>
<dbReference type="GO" id="GO:0003712">
    <property type="term" value="F:transcription coregulator activity"/>
    <property type="evidence" value="ECO:0000318"/>
    <property type="project" value="GO_Central"/>
</dbReference>
<name>W5NAB2_LEPOC</name>
<accession>W5NAB2</accession>
<dbReference type="InterPro" id="IPR000116">
    <property type="entry name" value="HMGA"/>
</dbReference>
<dbReference type="EMBL" id="AHAT01015008">
    <property type="status" value="NOT_ANNOTATED_CDS"/>
    <property type="molecule type" value="Genomic_DNA"/>
</dbReference>
<feature type="region of interest" description="Disordered" evidence="10">
    <location>
        <begin position="1"/>
        <end position="81"/>
    </location>
</feature>
<evidence type="ECO:0000256" key="10">
    <source>
        <dbReference type="SAM" id="MobiDB-lite"/>
    </source>
</evidence>
<keyword evidence="3" id="KW-0597">Phosphoprotein</keyword>
<evidence type="ECO:0000256" key="8">
    <source>
        <dbReference type="ARBA" id="ARBA00023163"/>
    </source>
</evidence>
<evidence type="ECO:0000256" key="2">
    <source>
        <dbReference type="ARBA" id="ARBA00010812"/>
    </source>
</evidence>
<evidence type="ECO:0008006" key="13">
    <source>
        <dbReference type="Google" id="ProtNLM"/>
    </source>
</evidence>
<reference evidence="12" key="1">
    <citation type="submission" date="2011-12" db="EMBL/GenBank/DDBJ databases">
        <title>The Draft Genome of Lepisosteus oculatus.</title>
        <authorList>
            <consortium name="The Broad Institute Genome Assembly &amp; Analysis Group"/>
            <consortium name="Computational R&amp;D Group"/>
            <consortium name="and Sequencing Platform"/>
            <person name="Di Palma F."/>
            <person name="Alfoldi J."/>
            <person name="Johnson J."/>
            <person name="Berlin A."/>
            <person name="Gnerre S."/>
            <person name="Jaffe D."/>
            <person name="MacCallum I."/>
            <person name="Young S."/>
            <person name="Walker B.J."/>
            <person name="Lander E.S."/>
            <person name="Lindblad-Toh K."/>
        </authorList>
    </citation>
    <scope>NUCLEOTIDE SEQUENCE [LARGE SCALE GENOMIC DNA]</scope>
</reference>
<dbReference type="GeneTree" id="ENSGT00940000163109"/>
<proteinExistence type="inferred from homology"/>
<keyword evidence="7" id="KW-0238">DNA-binding</keyword>
<evidence type="ECO:0000256" key="5">
    <source>
        <dbReference type="ARBA" id="ARBA00022990"/>
    </source>
</evidence>
<organism evidence="11 12">
    <name type="scientific">Lepisosteus oculatus</name>
    <name type="common">Spotted gar</name>
    <dbReference type="NCBI Taxonomy" id="7918"/>
    <lineage>
        <taxon>Eukaryota</taxon>
        <taxon>Metazoa</taxon>
        <taxon>Chordata</taxon>
        <taxon>Craniata</taxon>
        <taxon>Vertebrata</taxon>
        <taxon>Euteleostomi</taxon>
        <taxon>Actinopterygii</taxon>
        <taxon>Neopterygii</taxon>
        <taxon>Holostei</taxon>
        <taxon>Semionotiformes</taxon>
        <taxon>Lepisosteidae</taxon>
        <taxon>Lepisosteus</taxon>
    </lineage>
</organism>
<dbReference type="PROSITE" id="PS00354">
    <property type="entry name" value="HMGI_Y"/>
    <property type="match status" value="1"/>
</dbReference>
<keyword evidence="12" id="KW-1185">Reference proteome</keyword>
<dbReference type="PRINTS" id="PR00929">
    <property type="entry name" value="ATHOOK"/>
</dbReference>